<evidence type="ECO:0000313" key="2">
    <source>
        <dbReference type="Proteomes" id="UP000034163"/>
    </source>
</evidence>
<comment type="caution">
    <text evidence="1">The sequence shown here is derived from an EMBL/GenBank/DDBJ whole genome shotgun (WGS) entry which is preliminary data.</text>
</comment>
<name>A0A0G0WU46_UNCKA</name>
<gene>
    <name evidence="1" type="ORF">UU72_C0024G0001</name>
</gene>
<proteinExistence type="predicted"/>
<dbReference type="AlphaFoldDB" id="A0A0G0WU46"/>
<accession>A0A0G0WU46</accession>
<protein>
    <submittedName>
        <fullName evidence="1">Uncharacterized protein</fullName>
    </submittedName>
</protein>
<organism evidence="1 2">
    <name type="scientific">candidate division WWE3 bacterium GW2011_GWB1_41_6</name>
    <dbReference type="NCBI Taxonomy" id="1619112"/>
    <lineage>
        <taxon>Bacteria</taxon>
        <taxon>Katanobacteria</taxon>
    </lineage>
</organism>
<dbReference type="EMBL" id="LCBS01000024">
    <property type="protein sequence ID" value="KKS16275.1"/>
    <property type="molecule type" value="Genomic_DNA"/>
</dbReference>
<evidence type="ECO:0000313" key="1">
    <source>
        <dbReference type="EMBL" id="KKS16275.1"/>
    </source>
</evidence>
<sequence length="106" mass="12144">MDDFDICQKCKKGRLKFCGEEYRRTAVSRIQVKRTKESANFFESIGNFFKAFFTISVTAEGNFTLTDNSDLDFCMAMWCTHCGLIVADHDKNCPVSHKGYPHKLSN</sequence>
<reference evidence="1 2" key="1">
    <citation type="journal article" date="2015" name="Nature">
        <title>rRNA introns, odd ribosomes, and small enigmatic genomes across a large radiation of phyla.</title>
        <authorList>
            <person name="Brown C.T."/>
            <person name="Hug L.A."/>
            <person name="Thomas B.C."/>
            <person name="Sharon I."/>
            <person name="Castelle C.J."/>
            <person name="Singh A."/>
            <person name="Wilkins M.J."/>
            <person name="Williams K.H."/>
            <person name="Banfield J.F."/>
        </authorList>
    </citation>
    <scope>NUCLEOTIDE SEQUENCE [LARGE SCALE GENOMIC DNA]</scope>
</reference>
<dbReference type="Proteomes" id="UP000034163">
    <property type="component" value="Unassembled WGS sequence"/>
</dbReference>